<dbReference type="InterPro" id="IPR020287">
    <property type="entry name" value="Tail_sheath_C"/>
</dbReference>
<feature type="domain" description="Tail sheath protein C-terminal" evidence="4">
    <location>
        <begin position="791"/>
        <end position="896"/>
    </location>
</feature>
<evidence type="ECO:0008006" key="7">
    <source>
        <dbReference type="Google" id="ProtNLM"/>
    </source>
</evidence>
<evidence type="ECO:0000256" key="1">
    <source>
        <dbReference type="ARBA" id="ARBA00008005"/>
    </source>
</evidence>
<evidence type="ECO:0000259" key="4">
    <source>
        <dbReference type="Pfam" id="PF17482"/>
    </source>
</evidence>
<reference evidence="5 6" key="1">
    <citation type="submission" date="2020-08" db="EMBL/GenBank/DDBJ databases">
        <title>Whole genome shotgun sequence of Actinoplanes ianthinogenes NBRC 13996.</title>
        <authorList>
            <person name="Komaki H."/>
            <person name="Tamura T."/>
        </authorList>
    </citation>
    <scope>NUCLEOTIDE SEQUENCE [LARGE SCALE GENOMIC DNA]</scope>
    <source>
        <strain evidence="5 6">NBRC 13996</strain>
    </source>
</reference>
<accession>A0ABN6C5M8</accession>
<organism evidence="5 6">
    <name type="scientific">Actinoplanes ianthinogenes</name>
    <dbReference type="NCBI Taxonomy" id="122358"/>
    <lineage>
        <taxon>Bacteria</taxon>
        <taxon>Bacillati</taxon>
        <taxon>Actinomycetota</taxon>
        <taxon>Actinomycetes</taxon>
        <taxon>Micromonosporales</taxon>
        <taxon>Micromonosporaceae</taxon>
        <taxon>Actinoplanes</taxon>
    </lineage>
</organism>
<dbReference type="RefSeq" id="WP_212846919.1">
    <property type="nucleotide sequence ID" value="NZ_AP023356.1"/>
</dbReference>
<evidence type="ECO:0000313" key="5">
    <source>
        <dbReference type="EMBL" id="BCJ39846.1"/>
    </source>
</evidence>
<sequence length="908" mass="95350">MAEYLSPGVYLEEADTGARPIEGVSVSVAGLAGVTERGPVNRPTQVISLADFTRRFGGTINRRAVPDPAGPAWVLPHAVEGFFTNGGSLLFVVRVLPDEATYSTVLLYATEDAGYSGAPVALARRGDRLLVVADPAGPAPGDVVRIEDDTRTEYVTAGTGTPIALTAPLTAAAPAGTTVVPKAAGKPPGTTLVHPAAAGDRLLVVQDATVLPAAKDVVLGTDPAQQLGRGALATAALSGPLTLRHDAGTPVEKHTVAAETTITAVGSGSLEVAAAAGLAADDWVHLAGAAGDEFAQVATVTAAAPFTITFTAPLRHAYAVNDKVQRLAGGGKPATLVRDGSPGDTALVLTGAVADGDLVRIGSAQRGEFADVVAGDTGLLVLAGPLTAAHAVAGVTLTAVTPVLRLQALHRGGWGDNVRVTAQREPSPTVDTTTPGGSATAPTVDLDTGVGLEPGSLLEFSDANGVLFRQKAESVQGTTVTLPAGGLTADVPAGTRVRTTEFALTVELVRTDPRTRRETIAPGGSQTLRNLVLDPRHSRWAPRVIGAIPALDQAGEGEADLVRMADPRPAAAARAALTPWPDLLTSVDPALGERPLGRRMSGGADHLEKLTDDILIGADSIEPAERTGLQALRNVEQISMVAAPGWTGARVQQALLTHCEQMRYRIAVLDSRRGGPPYGLRVDEVLTQRGNYDSRHGALYYPWLVIDDPYRDNPAVPSPVWIPPSGHVLGVYARTDVHLAPANATLTGVDGFQTRLVKAQQDLLNPRGVNALRDFRDQNRGLRVWGARCVTSDSDWKYVNVRRLFNFLEASIENGTQWAVFRPNDRPLWSQVRQSVSAFLTSVWRDGALQGRTPDEAFYVRCDETTMTGDDIDNGRLIVVIGVAPVKPAEFVVIRIGQWPGGSMVQEG</sequence>
<evidence type="ECO:0000313" key="6">
    <source>
        <dbReference type="Proteomes" id="UP000676967"/>
    </source>
</evidence>
<keyword evidence="6" id="KW-1185">Reference proteome</keyword>
<feature type="compositionally biased region" description="Low complexity" evidence="2">
    <location>
        <begin position="432"/>
        <end position="443"/>
    </location>
</feature>
<gene>
    <name evidence="5" type="ORF">Aiant_05030</name>
</gene>
<dbReference type="Proteomes" id="UP000676967">
    <property type="component" value="Chromosome"/>
</dbReference>
<comment type="similarity">
    <text evidence="1">Belongs to the myoviridae tail sheath protein family.</text>
</comment>
<dbReference type="Gene3D" id="3.40.50.11780">
    <property type="match status" value="2"/>
</dbReference>
<name>A0ABN6C5M8_9ACTN</name>
<dbReference type="PANTHER" id="PTHR35861">
    <property type="match status" value="1"/>
</dbReference>
<evidence type="ECO:0000256" key="2">
    <source>
        <dbReference type="SAM" id="MobiDB-lite"/>
    </source>
</evidence>
<evidence type="ECO:0000259" key="3">
    <source>
        <dbReference type="Pfam" id="PF04984"/>
    </source>
</evidence>
<feature type="region of interest" description="Disordered" evidence="2">
    <location>
        <begin position="424"/>
        <end position="444"/>
    </location>
</feature>
<dbReference type="InterPro" id="IPR052042">
    <property type="entry name" value="Tail_sheath_structural"/>
</dbReference>
<dbReference type="EMBL" id="AP023356">
    <property type="protein sequence ID" value="BCJ39846.1"/>
    <property type="molecule type" value="Genomic_DNA"/>
</dbReference>
<dbReference type="InterPro" id="IPR035089">
    <property type="entry name" value="Phage_sheath_subtilisin"/>
</dbReference>
<proteinExistence type="inferred from homology"/>
<dbReference type="Pfam" id="PF17482">
    <property type="entry name" value="Phage_sheath_1C"/>
    <property type="match status" value="1"/>
</dbReference>
<protein>
    <recommendedName>
        <fullName evidence="7">Tail sheath protein</fullName>
    </recommendedName>
</protein>
<dbReference type="PANTHER" id="PTHR35861:SF1">
    <property type="entry name" value="PHAGE TAIL SHEATH PROTEIN"/>
    <property type="match status" value="1"/>
</dbReference>
<dbReference type="Pfam" id="PF04984">
    <property type="entry name" value="Phage_sheath_1"/>
    <property type="match status" value="1"/>
</dbReference>
<feature type="domain" description="Tail sheath protein subtilisin-like" evidence="3">
    <location>
        <begin position="634"/>
        <end position="789"/>
    </location>
</feature>